<name>A0AAV4Y4Z6_CAEEX</name>
<proteinExistence type="predicted"/>
<dbReference type="EMBL" id="BPLR01001267">
    <property type="protein sequence ID" value="GIZ01237.1"/>
    <property type="molecule type" value="Genomic_DNA"/>
</dbReference>
<dbReference type="Proteomes" id="UP001054945">
    <property type="component" value="Unassembled WGS sequence"/>
</dbReference>
<organism evidence="1 2">
    <name type="scientific">Caerostris extrusa</name>
    <name type="common">Bark spider</name>
    <name type="synonym">Caerostris bankana</name>
    <dbReference type="NCBI Taxonomy" id="172846"/>
    <lineage>
        <taxon>Eukaryota</taxon>
        <taxon>Metazoa</taxon>
        <taxon>Ecdysozoa</taxon>
        <taxon>Arthropoda</taxon>
        <taxon>Chelicerata</taxon>
        <taxon>Arachnida</taxon>
        <taxon>Araneae</taxon>
        <taxon>Araneomorphae</taxon>
        <taxon>Entelegynae</taxon>
        <taxon>Araneoidea</taxon>
        <taxon>Araneidae</taxon>
        <taxon>Caerostris</taxon>
    </lineage>
</organism>
<reference evidence="1 2" key="1">
    <citation type="submission" date="2021-06" db="EMBL/GenBank/DDBJ databases">
        <title>Caerostris extrusa draft genome.</title>
        <authorList>
            <person name="Kono N."/>
            <person name="Arakawa K."/>
        </authorList>
    </citation>
    <scope>NUCLEOTIDE SEQUENCE [LARGE SCALE GENOMIC DNA]</scope>
</reference>
<keyword evidence="2" id="KW-1185">Reference proteome</keyword>
<sequence length="111" mass="12736">MAHLETYVNQEQALVEHSNHSVFYPKKDIHLFFFFSLNQSKRSDVACRKIKTQILPAYLKKVQSFPFLGLHYVIRRQLPGKLGLRCWKGGVGGRKFPQKPSSAQLVRPPVG</sequence>
<evidence type="ECO:0000313" key="2">
    <source>
        <dbReference type="Proteomes" id="UP001054945"/>
    </source>
</evidence>
<evidence type="ECO:0000313" key="1">
    <source>
        <dbReference type="EMBL" id="GIZ01237.1"/>
    </source>
</evidence>
<dbReference type="AlphaFoldDB" id="A0AAV4Y4Z6"/>
<gene>
    <name evidence="1" type="ORF">CEXT_143851</name>
</gene>
<comment type="caution">
    <text evidence="1">The sequence shown here is derived from an EMBL/GenBank/DDBJ whole genome shotgun (WGS) entry which is preliminary data.</text>
</comment>
<accession>A0AAV4Y4Z6</accession>
<protein>
    <submittedName>
        <fullName evidence="1">Uncharacterized protein</fullName>
    </submittedName>
</protein>